<name>A0A9D9E1C1_9BACT</name>
<evidence type="ECO:0000256" key="1">
    <source>
        <dbReference type="SAM" id="Coils"/>
    </source>
</evidence>
<organism evidence="2 3">
    <name type="scientific">Candidatus Caccoplasma merdipullorum</name>
    <dbReference type="NCBI Taxonomy" id="2840718"/>
    <lineage>
        <taxon>Bacteria</taxon>
        <taxon>Pseudomonadati</taxon>
        <taxon>Bacteroidota</taxon>
        <taxon>Bacteroidia</taxon>
        <taxon>Bacteroidales</taxon>
        <taxon>Bacteroidaceae</taxon>
        <taxon>Bacteroidaceae incertae sedis</taxon>
        <taxon>Candidatus Caccoplasma</taxon>
    </lineage>
</organism>
<gene>
    <name evidence="2" type="ORF">IAC54_02580</name>
</gene>
<dbReference type="Proteomes" id="UP000823636">
    <property type="component" value="Unassembled WGS sequence"/>
</dbReference>
<reference evidence="2" key="2">
    <citation type="journal article" date="2021" name="PeerJ">
        <title>Extensive microbial diversity within the chicken gut microbiome revealed by metagenomics and culture.</title>
        <authorList>
            <person name="Gilroy R."/>
            <person name="Ravi A."/>
            <person name="Getino M."/>
            <person name="Pursley I."/>
            <person name="Horton D.L."/>
            <person name="Alikhan N.F."/>
            <person name="Baker D."/>
            <person name="Gharbi K."/>
            <person name="Hall N."/>
            <person name="Watson M."/>
            <person name="Adriaenssens E.M."/>
            <person name="Foster-Nyarko E."/>
            <person name="Jarju S."/>
            <person name="Secka A."/>
            <person name="Antonio M."/>
            <person name="Oren A."/>
            <person name="Chaudhuri R.R."/>
            <person name="La Ragione R."/>
            <person name="Hildebrand F."/>
            <person name="Pallen M.J."/>
        </authorList>
    </citation>
    <scope>NUCLEOTIDE SEQUENCE</scope>
    <source>
        <strain evidence="2">G3-4614</strain>
    </source>
</reference>
<evidence type="ECO:0000313" key="3">
    <source>
        <dbReference type="Proteomes" id="UP000823636"/>
    </source>
</evidence>
<proteinExistence type="predicted"/>
<feature type="coiled-coil region" evidence="1">
    <location>
        <begin position="10"/>
        <end position="58"/>
    </location>
</feature>
<reference evidence="2" key="1">
    <citation type="submission" date="2020-10" db="EMBL/GenBank/DDBJ databases">
        <authorList>
            <person name="Gilroy R."/>
        </authorList>
    </citation>
    <scope>NUCLEOTIDE SEQUENCE</scope>
    <source>
        <strain evidence="2">G3-4614</strain>
    </source>
</reference>
<accession>A0A9D9E1C1</accession>
<dbReference type="AlphaFoldDB" id="A0A9D9E1C1"/>
<sequence>MSGNNKDDIISRLQNNVSELLAKYREAVAERDEAESLLTSLRDEHKLLKKQLEEMKARYDMLITSQGFVMTEGDVKNARLRVNKLVREIDKCISLLNE</sequence>
<keyword evidence="1" id="KW-0175">Coiled coil</keyword>
<dbReference type="EMBL" id="JADIMW010000025">
    <property type="protein sequence ID" value="MBO8437769.1"/>
    <property type="molecule type" value="Genomic_DNA"/>
</dbReference>
<evidence type="ECO:0000313" key="2">
    <source>
        <dbReference type="EMBL" id="MBO8437769.1"/>
    </source>
</evidence>
<comment type="caution">
    <text evidence="2">The sequence shown here is derived from an EMBL/GenBank/DDBJ whole genome shotgun (WGS) entry which is preliminary data.</text>
</comment>
<protein>
    <submittedName>
        <fullName evidence="2">Uncharacterized protein</fullName>
    </submittedName>
</protein>